<gene>
    <name evidence="4" type="ORF">GGQ68_002748</name>
</gene>
<evidence type="ECO:0000256" key="2">
    <source>
        <dbReference type="ARBA" id="ARBA00023002"/>
    </source>
</evidence>
<sequence length="173" mass="18632">MTDHTPHIFNPADADPRAFRDALGRFATGVCVVTCATPDGPLGITANSFASVSLDPPLVLWSPAKQSFRHPMFVQAKRFAIHVMGMDQEAICNGFTKSGDAFDHCDLTYDAHGTPLIENCLSRFECTQEAAHDAGDHTIIVGHVTRVGIRPAGQPSAPLLFHAGFYGRLAEAD</sequence>
<dbReference type="AlphaFoldDB" id="A0A7W6DPJ1"/>
<dbReference type="Pfam" id="PF01613">
    <property type="entry name" value="Flavin_Reduct"/>
    <property type="match status" value="1"/>
</dbReference>
<proteinExistence type="inferred from homology"/>
<dbReference type="Proteomes" id="UP000541426">
    <property type="component" value="Unassembled WGS sequence"/>
</dbReference>
<dbReference type="InterPro" id="IPR002563">
    <property type="entry name" value="Flavin_Rdtase-like_dom"/>
</dbReference>
<dbReference type="GO" id="GO:0010181">
    <property type="term" value="F:FMN binding"/>
    <property type="evidence" value="ECO:0007669"/>
    <property type="project" value="InterPro"/>
</dbReference>
<evidence type="ECO:0000256" key="1">
    <source>
        <dbReference type="ARBA" id="ARBA00008898"/>
    </source>
</evidence>
<evidence type="ECO:0000313" key="5">
    <source>
        <dbReference type="Proteomes" id="UP000541426"/>
    </source>
</evidence>
<dbReference type="PANTHER" id="PTHR30466">
    <property type="entry name" value="FLAVIN REDUCTASE"/>
    <property type="match status" value="1"/>
</dbReference>
<keyword evidence="2" id="KW-0560">Oxidoreductase</keyword>
<name>A0A7W6DPJ1_9RHOB</name>
<reference evidence="4 5" key="1">
    <citation type="submission" date="2020-08" db="EMBL/GenBank/DDBJ databases">
        <title>Genomic Encyclopedia of Type Strains, Phase IV (KMG-IV): sequencing the most valuable type-strain genomes for metagenomic binning, comparative biology and taxonomic classification.</title>
        <authorList>
            <person name="Goeker M."/>
        </authorList>
    </citation>
    <scope>NUCLEOTIDE SEQUENCE [LARGE SCALE GENOMIC DNA]</scope>
    <source>
        <strain evidence="4 5">DSM 102235</strain>
    </source>
</reference>
<dbReference type="EMBL" id="JACIEJ010000006">
    <property type="protein sequence ID" value="MBB3986409.1"/>
    <property type="molecule type" value="Genomic_DNA"/>
</dbReference>
<dbReference type="PANTHER" id="PTHR30466:SF11">
    <property type="entry name" value="FLAVIN-DEPENDENT MONOOXYGENASE, REDUCTASE SUBUNIT HSAB"/>
    <property type="match status" value="1"/>
</dbReference>
<comment type="similarity">
    <text evidence="1">Belongs to the non-flavoprotein flavin reductase family.</text>
</comment>
<dbReference type="SUPFAM" id="SSF50475">
    <property type="entry name" value="FMN-binding split barrel"/>
    <property type="match status" value="1"/>
</dbReference>
<comment type="caution">
    <text evidence="4">The sequence shown here is derived from an EMBL/GenBank/DDBJ whole genome shotgun (WGS) entry which is preliminary data.</text>
</comment>
<dbReference type="InterPro" id="IPR012349">
    <property type="entry name" value="Split_barrel_FMN-bd"/>
</dbReference>
<keyword evidence="5" id="KW-1185">Reference proteome</keyword>
<dbReference type="InterPro" id="IPR050268">
    <property type="entry name" value="NADH-dep_flavin_reductase"/>
</dbReference>
<dbReference type="SMART" id="SM00903">
    <property type="entry name" value="Flavin_Reduct"/>
    <property type="match status" value="1"/>
</dbReference>
<organism evidence="4 5">
    <name type="scientific">Sagittula marina</name>
    <dbReference type="NCBI Taxonomy" id="943940"/>
    <lineage>
        <taxon>Bacteria</taxon>
        <taxon>Pseudomonadati</taxon>
        <taxon>Pseudomonadota</taxon>
        <taxon>Alphaproteobacteria</taxon>
        <taxon>Rhodobacterales</taxon>
        <taxon>Roseobacteraceae</taxon>
        <taxon>Sagittula</taxon>
    </lineage>
</organism>
<protein>
    <submittedName>
        <fullName evidence="4">Flavin reductase (DIM6/NTAB) family NADH-FMN oxidoreductase RutF</fullName>
    </submittedName>
</protein>
<feature type="domain" description="Flavin reductase like" evidence="3">
    <location>
        <begin position="23"/>
        <end position="168"/>
    </location>
</feature>
<evidence type="ECO:0000259" key="3">
    <source>
        <dbReference type="SMART" id="SM00903"/>
    </source>
</evidence>
<evidence type="ECO:0000313" key="4">
    <source>
        <dbReference type="EMBL" id="MBB3986409.1"/>
    </source>
</evidence>
<dbReference type="Gene3D" id="2.30.110.10">
    <property type="entry name" value="Electron Transport, Fmn-binding Protein, Chain A"/>
    <property type="match status" value="1"/>
</dbReference>
<dbReference type="RefSeq" id="WP_183966758.1">
    <property type="nucleotide sequence ID" value="NZ_BAABBZ010000002.1"/>
</dbReference>
<dbReference type="GO" id="GO:0042602">
    <property type="term" value="F:riboflavin reductase (NADPH) activity"/>
    <property type="evidence" value="ECO:0007669"/>
    <property type="project" value="TreeGrafter"/>
</dbReference>
<accession>A0A7W6DPJ1</accession>